<name>A0A0G1IZF6_9BACT</name>
<dbReference type="AlphaFoldDB" id="A0A0G1IZF6"/>
<dbReference type="Proteomes" id="UP000034826">
    <property type="component" value="Unassembled WGS sequence"/>
</dbReference>
<organism evidence="1 2">
    <name type="scientific">Candidatus Woesebacteria bacterium GW2011_GWA2_44_33</name>
    <dbReference type="NCBI Taxonomy" id="1618564"/>
    <lineage>
        <taxon>Bacteria</taxon>
        <taxon>Candidatus Woeseibacteriota</taxon>
    </lineage>
</organism>
<evidence type="ECO:0000313" key="2">
    <source>
        <dbReference type="Proteomes" id="UP000034826"/>
    </source>
</evidence>
<reference evidence="1 2" key="1">
    <citation type="journal article" date="2015" name="Nature">
        <title>rRNA introns, odd ribosomes, and small enigmatic genomes across a large radiation of phyla.</title>
        <authorList>
            <person name="Brown C.T."/>
            <person name="Hug L.A."/>
            <person name="Thomas B.C."/>
            <person name="Sharon I."/>
            <person name="Castelle C.J."/>
            <person name="Singh A."/>
            <person name="Wilkins M.J."/>
            <person name="Williams K.H."/>
            <person name="Banfield J.F."/>
        </authorList>
    </citation>
    <scope>NUCLEOTIDE SEQUENCE [LARGE SCALE GENOMIC DNA]</scope>
</reference>
<accession>A0A0G1IZF6</accession>
<proteinExistence type="predicted"/>
<dbReference type="EMBL" id="LCIY01000052">
    <property type="protein sequence ID" value="KKT64751.1"/>
    <property type="molecule type" value="Genomic_DNA"/>
</dbReference>
<gene>
    <name evidence="1" type="ORF">UW60_C0052G0005</name>
</gene>
<evidence type="ECO:0000313" key="1">
    <source>
        <dbReference type="EMBL" id="KKT64751.1"/>
    </source>
</evidence>
<protein>
    <submittedName>
        <fullName evidence="1">Uncharacterized protein</fullName>
    </submittedName>
</protein>
<sequence>MDTIYNILSDKVFDAVDTVKYELIGLQQEVPQVPNKIEIRMHTKPGFAWIESPEYPGIFASGNDVFELLESLNDAIYSYFGVPRYTAKKSPNIFNLPLPDGRIVVEKSKHNFAVA</sequence>
<comment type="caution">
    <text evidence="1">The sequence shown here is derived from an EMBL/GenBank/DDBJ whole genome shotgun (WGS) entry which is preliminary data.</text>
</comment>